<dbReference type="SUPFAM" id="SSF50978">
    <property type="entry name" value="WD40 repeat-like"/>
    <property type="match status" value="1"/>
</dbReference>
<dbReference type="Gene3D" id="2.30.29.30">
    <property type="entry name" value="Pleckstrin-homology domain (PH domain)/Phosphotyrosine-binding domain (PTB)"/>
    <property type="match status" value="1"/>
</dbReference>
<protein>
    <submittedName>
        <fullName evidence="5">Uncharacterized protein</fullName>
    </submittedName>
</protein>
<keyword evidence="6" id="KW-1185">Reference proteome</keyword>
<dbReference type="PROSITE" id="PS51783">
    <property type="entry name" value="PH_BEACH"/>
    <property type="match status" value="1"/>
</dbReference>
<dbReference type="InterPro" id="IPR050865">
    <property type="entry name" value="BEACH_Domain"/>
</dbReference>
<organism evidence="5 6">
    <name type="scientific">Bursaphelenchus okinawaensis</name>
    <dbReference type="NCBI Taxonomy" id="465554"/>
    <lineage>
        <taxon>Eukaryota</taxon>
        <taxon>Metazoa</taxon>
        <taxon>Ecdysozoa</taxon>
        <taxon>Nematoda</taxon>
        <taxon>Chromadorea</taxon>
        <taxon>Rhabditida</taxon>
        <taxon>Tylenchina</taxon>
        <taxon>Tylenchomorpha</taxon>
        <taxon>Aphelenchoidea</taxon>
        <taxon>Aphelenchoididae</taxon>
        <taxon>Bursaphelenchus</taxon>
    </lineage>
</organism>
<dbReference type="SMART" id="SM01026">
    <property type="entry name" value="Beach"/>
    <property type="match status" value="1"/>
</dbReference>
<dbReference type="InterPro" id="IPR011993">
    <property type="entry name" value="PH-like_dom_sf"/>
</dbReference>
<dbReference type="SUPFAM" id="SSF81837">
    <property type="entry name" value="BEACH domain"/>
    <property type="match status" value="1"/>
</dbReference>
<proteinExistence type="predicted"/>
<feature type="domain" description="BEACH" evidence="3">
    <location>
        <begin position="2279"/>
        <end position="2585"/>
    </location>
</feature>
<dbReference type="SUPFAM" id="SSF48371">
    <property type="entry name" value="ARM repeat"/>
    <property type="match status" value="1"/>
</dbReference>
<dbReference type="Gene3D" id="2.130.10.10">
    <property type="entry name" value="YVTN repeat-like/Quinoprotein amine dehydrogenase"/>
    <property type="match status" value="1"/>
</dbReference>
<evidence type="ECO:0000313" key="5">
    <source>
        <dbReference type="EMBL" id="CAD5228314.1"/>
    </source>
</evidence>
<dbReference type="Gene3D" id="1.10.1540.10">
    <property type="entry name" value="BEACH domain"/>
    <property type="match status" value="1"/>
</dbReference>
<dbReference type="InterPro" id="IPR000409">
    <property type="entry name" value="BEACH_dom"/>
</dbReference>
<evidence type="ECO:0000259" key="3">
    <source>
        <dbReference type="PROSITE" id="PS50197"/>
    </source>
</evidence>
<dbReference type="InterPro" id="IPR036372">
    <property type="entry name" value="BEACH_dom_sf"/>
</dbReference>
<dbReference type="Proteomes" id="UP000783686">
    <property type="component" value="Unassembled WGS sequence"/>
</dbReference>
<dbReference type="Pfam" id="PF02138">
    <property type="entry name" value="Beach"/>
    <property type="match status" value="1"/>
</dbReference>
<dbReference type="OrthoDB" id="26681at2759"/>
<keyword evidence="1 2" id="KW-0853">WD repeat</keyword>
<dbReference type="SMART" id="SM00320">
    <property type="entry name" value="WD40"/>
    <property type="match status" value="3"/>
</dbReference>
<feature type="domain" description="BEACH-type PH" evidence="4">
    <location>
        <begin position="2170"/>
        <end position="2272"/>
    </location>
</feature>
<dbReference type="PROSITE" id="PS50294">
    <property type="entry name" value="WD_REPEATS_REGION"/>
    <property type="match status" value="1"/>
</dbReference>
<reference evidence="5" key="1">
    <citation type="submission" date="2020-09" db="EMBL/GenBank/DDBJ databases">
        <authorList>
            <person name="Kikuchi T."/>
        </authorList>
    </citation>
    <scope>NUCLEOTIDE SEQUENCE</scope>
    <source>
        <strain evidence="5">SH1</strain>
    </source>
</reference>
<evidence type="ECO:0000256" key="2">
    <source>
        <dbReference type="PROSITE-ProRule" id="PRU00221"/>
    </source>
</evidence>
<dbReference type="InterPro" id="IPR001680">
    <property type="entry name" value="WD40_rpt"/>
</dbReference>
<dbReference type="SUPFAM" id="SSF50729">
    <property type="entry name" value="PH domain-like"/>
    <property type="match status" value="1"/>
</dbReference>
<comment type="caution">
    <text evidence="5">The sequence shown here is derived from an EMBL/GenBank/DDBJ whole genome shotgun (WGS) entry which is preliminary data.</text>
</comment>
<sequence>MAGNESHGRHVDDLIAIINEQVEYNQADSESTTAAINLLCRFALEAGDKKTFEKSWRFLETVLSQFNLLKALRCDISPNILEWMSNPEKILDTAKVFGRKIIKQSSPYRCELNKACAPTFVTWDLYQVTKWHQFYYGTVPSLDLDVIDPTAFDIVITLIRTLGAFAKHTCESQILEVIFKYCPTFRMPSFETVLEDNSLKLLDNWLNFVNLSVEIGTLIKQTSENVNADEQHHDVLHHNQDDFEQCLVETIRHALSHCRKFISVCEILEEIIQNRSETRNLVRILDRLRELAQRFFTKSINYYQQSFALSLQTQSTVSELFLHMVDSFIEYNDTKALYEVAKDMVVTLNRINVHKLNMNCPARLVFCIFSKIMEHLKRDSDVFEHLLDLTSICPKGFCECIDQASFLKVIMIPVYTVEHVTRLSKLVEYHFNQPKEESKVDLRHVWLLFDQWLGIKNVAVALAVLKMFYHLTSMMSDEDFRRISKVILNATVIADEVVKSNIHNEMMSVFAARMRPGRAIDDLVDFVIANDIDECISNSHLQDGFFELLHVVLVCSDEIQFCRCFDLALSKFSPILKMALTDIWVLLSPSAENFYNALRRFLTLFKNCYCCENTTELFLKNASKLNLELQTLAQSSVDVLQHGQTTTTRELSKAAQLLSLLSFLIFQSDDKRISLLKTSIKKVLDVSSASISFMVLHFLIKDGYIRVIKRFEKSEPKAIQEESDDEWSESMEKPVEKMNTVCCDKIFGFILKLLRVLMKKVKKYTEQLEFELMMLINAVQDVEDGVRDSYILLLFDLLQDLIKKEASQNLINKMIDEIVMRVEQDPKPIYLSKLMEHIYLSTETAQTIANCNTRLMKNSPVQPTAALAFPQVAIEGDTPERRFKNVAAYFKLDPIHNICAPDGLTLSFWLSADRSISKNTYQVVEFGTKRITLTMEVDLQRNTIVVKISFEGNMVEKVIIKKAFSTKNAWTNCVLGVQCSENQIKALILYGTRLRQVSLLNKDYVGDQNPFYVSFGATTKEETQQYYAISNVLGFKGVITTDCAILLKAMGVNRASLNCCVLGQTNFSFQNCVSHSLVETKPDLHKLFADPKFYLDKLQRSLLVTIFADKADCYNLSVLQRGMEVEKFNSGQTLFLTISQEIPLKWQCVNECVKRDDFDRSLTTIGHIKVFLLYFALTVDRDYSAETQAEALNTLITALKRDPTAYAAFVELDGHSVLARIFMSNKFLLSDQAFQVLTSFIFTKLEQGQKEGNENTITTSPHTLITEPKMLVTLISTVSMWKHQDFSKFTNLIRIIYSSTGDNSYSRKVKVFNLAQLATYNFLQTLLTSLMEMLKYPYQYKIKPENEVFAEILCSLVRACLDSPYNCKQVSQLWDFILLSHPAPDFYIDKNIQGKGDWIQYEETGFTVTKEQERHESELCELLNQMTKLHSKDEIESVWASTNSLLAIRKTFLDKSDNTKPRPTSPIRHLPYNGDCPCEERNRAVSEIPNTEHWLVQFKANVISLMAEVVFNCNDSLMAVLQLDIIYWPAILVLLTNQKHTKVRTLTIKLLVNFMLRVERKHRKSFVDQNGFVFLANELKKTKFNYDVADAIFSLTFGEHVKIQNGIDSGHLEDFRYDKFQSASFISLLAGLEQSVEDPNLFWNVCSTIEKMLAGSVFARTTFLEHGLVASMVAVLVRMDELHHTESLNGPIFPVLDCWMKLARCLIQGIIPYKNKKAVQRCEDLIYLAFGVEWKRDKEKRERHSISMRRMLCHVIVVWVESIQNILSDPMNNFKSLADFNLSDESSEFEVLGADSDLDSYYTHPISYVPNRTPKTPIELAASEELAQRLSFGIQMAANVFLYLQPSTIMCDEEENLFDKLLQLLFQHHIKVQDEWLKCLGLCKEKNKLILADIIAFLLFDVQSKIREETVDEGFQIIKRLKVVDYLEKELQVNRIGLINLLEINLDYQYAFKIALHELGLISRFWALVDSEQAYSKLDKLLKFLRAIQLDSPLSNLTDPELVALSTDEDLLIQTYHEKFTNMGSNLYFRVKAIQNKEEIFLRTIGDKANDLTCELAKLQGIPRKTSTAFRKQNQSNVNKAAETLWNLVRELCHPSAVFYDSESWPQGWSLDTTENLKRERRRLKPCRYQFQERFLRREKRELAQKNARSPQPLQRLLAGSVAKSTVEIEAHTQVRYSLSAVLVRTFFECSGEIVISDKKLYFLGEMAKTTQKGQQYEPVHYSWSFEQIRELQSRWYLLKDTAVELFTTTGDAFMMVFATTEQRNSLLTQLISMNLAALMVDPLVQLNSATKLWRNGLITNFDYLIVLNKLAGRSFNDLMQYPVFPFILSDYSSSLLDLTSPYSFRDLARPMAIQDRKMEQVYTQSYNALNEEHNKPQTEQVYSASYLGPYHYGSHYSNTGIVAHYMVRVVPYTNVALEYQDNNFDIPDRLFNTLETTWRLSSSESTTDFKELIPEFFFFPEMLQNRENLELGVRQSGVQVDHVILPPWCPRGNSRLFCLIHRQALESLHVTLALHNWIDLIFGYKQSGEAAIKAVNVFHPATYRGRDLEKESNTDEVFMSAVKTMVRTYGQMPVQLFISPHLPHLETGKCIATPNVENQLLPSVRGIRWGDFVGSPDTDDKLAFAPQCIFKLEAYERIDHLTTIHQEGHLICYGMPEDTAMVAKYKSDKTDALRRNFELSMTAVLSWRFSDRILRIKPVQVEDSVWVNLLDLHLFQVSQLVYSPSNDLMYIGFTNGLIKVYNLVFDTNTKMFNCTQKGELHAHKVAISSLSISETFHILLSTSQDSTLIVWDTNRLEFIRTLDPHPRSVPVQETATLSCISQINADMAVVFDSKLGSRVNLYTVNGDLIGTHQDEMKVTSMTMTNLDEGLGVNCLALGLQTGVIRLLEMWTLSTIRLISCQNLHAPVVSLQFTNESRRLYAALANSHVLCWQVPSLSKAKNSSFKMLNPFL</sequence>
<dbReference type="PROSITE" id="PS50197">
    <property type="entry name" value="BEACH"/>
    <property type="match status" value="1"/>
</dbReference>
<dbReference type="Proteomes" id="UP000614601">
    <property type="component" value="Unassembled WGS sequence"/>
</dbReference>
<dbReference type="InterPro" id="IPR016024">
    <property type="entry name" value="ARM-type_fold"/>
</dbReference>
<name>A0A811LMI1_9BILA</name>
<dbReference type="PANTHER" id="PTHR13743:SF86">
    <property type="entry name" value="LYSOSOMAL-TRAFFICKING REGULATOR"/>
    <property type="match status" value="1"/>
</dbReference>
<dbReference type="PROSITE" id="PS50082">
    <property type="entry name" value="WD_REPEATS_2"/>
    <property type="match status" value="1"/>
</dbReference>
<evidence type="ECO:0000313" key="6">
    <source>
        <dbReference type="Proteomes" id="UP000614601"/>
    </source>
</evidence>
<gene>
    <name evidence="5" type="ORF">BOKJ2_LOCUS12616</name>
</gene>
<dbReference type="PANTHER" id="PTHR13743">
    <property type="entry name" value="BEIGE/BEACH-RELATED"/>
    <property type="match status" value="1"/>
</dbReference>
<dbReference type="EMBL" id="CAJFDH010000006">
    <property type="protein sequence ID" value="CAD5228314.1"/>
    <property type="molecule type" value="Genomic_DNA"/>
</dbReference>
<dbReference type="EMBL" id="CAJFCW020000006">
    <property type="protein sequence ID" value="CAG9124341.1"/>
    <property type="molecule type" value="Genomic_DNA"/>
</dbReference>
<dbReference type="InterPro" id="IPR036322">
    <property type="entry name" value="WD40_repeat_dom_sf"/>
</dbReference>
<dbReference type="InterPro" id="IPR015943">
    <property type="entry name" value="WD40/YVTN_repeat-like_dom_sf"/>
</dbReference>
<dbReference type="InterPro" id="IPR023362">
    <property type="entry name" value="PH-BEACH_dom"/>
</dbReference>
<feature type="repeat" description="WD" evidence="2">
    <location>
        <begin position="2761"/>
        <end position="2802"/>
    </location>
</feature>
<evidence type="ECO:0000256" key="1">
    <source>
        <dbReference type="ARBA" id="ARBA00022574"/>
    </source>
</evidence>
<dbReference type="Pfam" id="PF14844">
    <property type="entry name" value="PH_BEACH"/>
    <property type="match status" value="1"/>
</dbReference>
<evidence type="ECO:0000259" key="4">
    <source>
        <dbReference type="PROSITE" id="PS51783"/>
    </source>
</evidence>
<dbReference type="CDD" id="cd06071">
    <property type="entry name" value="Beach"/>
    <property type="match status" value="1"/>
</dbReference>
<accession>A0A811LMI1</accession>